<keyword evidence="6" id="KW-1185">Reference proteome</keyword>
<feature type="compositionally biased region" description="Basic residues" evidence="3">
    <location>
        <begin position="361"/>
        <end position="374"/>
    </location>
</feature>
<dbReference type="Pfam" id="PF08879">
    <property type="entry name" value="WRC"/>
    <property type="match status" value="1"/>
</dbReference>
<evidence type="ECO:0000313" key="6">
    <source>
        <dbReference type="Proteomes" id="UP000007306"/>
    </source>
</evidence>
<dbReference type="Proteomes" id="UP000007306">
    <property type="component" value="Chromosome 2"/>
</dbReference>
<reference evidence="5 6" key="2">
    <citation type="submission" date="2018-04" db="EMBL/GenBank/DDBJ databases">
        <title>OglaRS2 (Oryza glaberrima Reference Sequence Version 2).</title>
        <authorList>
            <person name="Zhang J."/>
            <person name="Kudrna D."/>
            <person name="Lee S."/>
            <person name="Talag J."/>
            <person name="Rajasekar S."/>
            <person name="Wing R.A."/>
        </authorList>
    </citation>
    <scope>NUCLEOTIDE SEQUENCE [LARGE SCALE GENOMIC DNA]</scope>
    <source>
        <strain evidence="5 6">cv. IRGC 96717</strain>
    </source>
</reference>
<gene>
    <name evidence="5" type="primary">LOC127761370</name>
</gene>
<keyword evidence="1" id="KW-0539">Nucleus</keyword>
<feature type="region of interest" description="Disordered" evidence="3">
    <location>
        <begin position="120"/>
        <end position="149"/>
    </location>
</feature>
<dbReference type="KEGG" id="ogl:127761370"/>
<dbReference type="EnsemblPlants" id="ORGLA02G0148200.1">
    <property type="protein sequence ID" value="ORGLA02G0148200.1"/>
    <property type="gene ID" value="ORGLA02G0148200"/>
</dbReference>
<feature type="domain" description="WRC" evidence="4">
    <location>
        <begin position="166"/>
        <end position="210"/>
    </location>
</feature>
<evidence type="ECO:0000313" key="5">
    <source>
        <dbReference type="EnsemblPlants" id="ORGLA02G0148200.1"/>
    </source>
</evidence>
<feature type="region of interest" description="Disordered" evidence="3">
    <location>
        <begin position="296"/>
        <end position="324"/>
    </location>
</feature>
<feature type="compositionally biased region" description="Low complexity" evidence="3">
    <location>
        <begin position="212"/>
        <end position="231"/>
    </location>
</feature>
<proteinExistence type="predicted"/>
<dbReference type="OMA" id="SEASHAY"/>
<feature type="region of interest" description="Disordered" evidence="3">
    <location>
        <begin position="340"/>
        <end position="375"/>
    </location>
</feature>
<comment type="caution">
    <text evidence="2">Lacks conserved residue(s) required for the propagation of feature annotation.</text>
</comment>
<dbReference type="RefSeq" id="XP_052141610.1">
    <property type="nucleotide sequence ID" value="XM_052285650.1"/>
</dbReference>
<dbReference type="PANTHER" id="PTHR34680:SF3">
    <property type="entry name" value="EXPRESSED PROTEIN"/>
    <property type="match status" value="1"/>
</dbReference>
<accession>I1P0H6</accession>
<sequence>MRIRRNASRVLGSTYFTTQSEASHTYMSNLPPTSLAPAPVAYGGGGGDLGGPMVTPDGACQLSLSPWDLPYELEDPDPLEAPFDRYMACIPFRASFVSDSDNNDDDQMEVDEDKSWNQVENEEVNDQQQPDHKVDQGGDPAARKMKGKMNESSMVGIEIMEDTDKQAGVWYCNKNDGKKWHCRNIVDGPKTLCDYHLAKSRSYYTRTGEAGAAAASSKSSRAKAPAIAKPKSSSKRTPAGESSAQNNSIAAAAAAAAVSVLPTISSQPSKRKASNGLLGGDAYYFYDMFVPYRKKDRGGSSSKQQAGAEEKEILPQDNAVAMEEKMDGKKLYDGVYNSSDYSSDTASDDESDEDYTVGGASKRRTKKRKMKLSVKKVQFSKMMKKRVKERSLKSLL</sequence>
<dbReference type="InterPro" id="IPR014977">
    <property type="entry name" value="WRC_dom"/>
</dbReference>
<name>I1P0H6_ORYGL</name>
<evidence type="ECO:0000256" key="3">
    <source>
        <dbReference type="SAM" id="MobiDB-lite"/>
    </source>
</evidence>
<dbReference type="PANTHER" id="PTHR34680">
    <property type="entry name" value="EXPRESSED PROTEIN"/>
    <property type="match status" value="1"/>
</dbReference>
<dbReference type="HOGENOM" id="CLU_058711_0_0_1"/>
<dbReference type="GeneID" id="127761370"/>
<protein>
    <recommendedName>
        <fullName evidence="4">WRC domain-containing protein</fullName>
    </recommendedName>
</protein>
<evidence type="ECO:0000259" key="4">
    <source>
        <dbReference type="PROSITE" id="PS51667"/>
    </source>
</evidence>
<feature type="compositionally biased region" description="Acidic residues" evidence="3">
    <location>
        <begin position="346"/>
        <end position="355"/>
    </location>
</feature>
<organism evidence="5 6">
    <name type="scientific">Oryza glaberrima</name>
    <name type="common">African rice</name>
    <dbReference type="NCBI Taxonomy" id="4538"/>
    <lineage>
        <taxon>Eukaryota</taxon>
        <taxon>Viridiplantae</taxon>
        <taxon>Streptophyta</taxon>
        <taxon>Embryophyta</taxon>
        <taxon>Tracheophyta</taxon>
        <taxon>Spermatophyta</taxon>
        <taxon>Magnoliopsida</taxon>
        <taxon>Liliopsida</taxon>
        <taxon>Poales</taxon>
        <taxon>Poaceae</taxon>
        <taxon>BOP clade</taxon>
        <taxon>Oryzoideae</taxon>
        <taxon>Oryzeae</taxon>
        <taxon>Oryzinae</taxon>
        <taxon>Oryza</taxon>
    </lineage>
</organism>
<evidence type="ECO:0000256" key="1">
    <source>
        <dbReference type="ARBA" id="ARBA00023242"/>
    </source>
</evidence>
<dbReference type="PROSITE" id="PS51667">
    <property type="entry name" value="WRC"/>
    <property type="match status" value="1"/>
</dbReference>
<reference evidence="5" key="1">
    <citation type="submission" date="2015-06" db="UniProtKB">
        <authorList>
            <consortium name="EnsemblPlants"/>
        </authorList>
    </citation>
    <scope>IDENTIFICATION</scope>
</reference>
<dbReference type="Gramene" id="ORGLA02G0148200.1">
    <property type="protein sequence ID" value="ORGLA02G0148200.1"/>
    <property type="gene ID" value="ORGLA02G0148200"/>
</dbReference>
<evidence type="ECO:0000256" key="2">
    <source>
        <dbReference type="PROSITE-ProRule" id="PRU01002"/>
    </source>
</evidence>
<dbReference type="AlphaFoldDB" id="I1P0H6"/>
<feature type="region of interest" description="Disordered" evidence="3">
    <location>
        <begin position="212"/>
        <end position="245"/>
    </location>
</feature>